<dbReference type="Proteomes" id="UP000199095">
    <property type="component" value="Unassembled WGS sequence"/>
</dbReference>
<keyword evidence="12" id="KW-1133">Transmembrane helix</keyword>
<keyword evidence="11 12" id="KW-0472">Membrane</keyword>
<evidence type="ECO:0000256" key="3">
    <source>
        <dbReference type="ARBA" id="ARBA00012438"/>
    </source>
</evidence>
<dbReference type="InterPro" id="IPR005467">
    <property type="entry name" value="His_kinase_dom"/>
</dbReference>
<dbReference type="PROSITE" id="PS50885">
    <property type="entry name" value="HAMP"/>
    <property type="match status" value="1"/>
</dbReference>
<organism evidence="15 16">
    <name type="scientific">Salinibacillus kushneri</name>
    <dbReference type="NCBI Taxonomy" id="237682"/>
    <lineage>
        <taxon>Bacteria</taxon>
        <taxon>Bacillati</taxon>
        <taxon>Bacillota</taxon>
        <taxon>Bacilli</taxon>
        <taxon>Bacillales</taxon>
        <taxon>Bacillaceae</taxon>
        <taxon>Salinibacillus</taxon>
    </lineage>
</organism>
<dbReference type="CDD" id="cd00082">
    <property type="entry name" value="HisKA"/>
    <property type="match status" value="1"/>
</dbReference>
<protein>
    <recommendedName>
        <fullName evidence="3">histidine kinase</fullName>
        <ecNumber evidence="3">2.7.13.3</ecNumber>
    </recommendedName>
</protein>
<dbReference type="EMBL" id="FOHJ01000003">
    <property type="protein sequence ID" value="SET18367.1"/>
    <property type="molecule type" value="Genomic_DNA"/>
</dbReference>
<evidence type="ECO:0000256" key="1">
    <source>
        <dbReference type="ARBA" id="ARBA00000085"/>
    </source>
</evidence>
<dbReference type="SUPFAM" id="SSF47384">
    <property type="entry name" value="Homodimeric domain of signal transducing histidine kinase"/>
    <property type="match status" value="1"/>
</dbReference>
<dbReference type="GO" id="GO:0016036">
    <property type="term" value="P:cellular response to phosphate starvation"/>
    <property type="evidence" value="ECO:0007669"/>
    <property type="project" value="TreeGrafter"/>
</dbReference>
<dbReference type="Pfam" id="PF02518">
    <property type="entry name" value="HATPase_c"/>
    <property type="match status" value="1"/>
</dbReference>
<evidence type="ECO:0000256" key="9">
    <source>
        <dbReference type="ARBA" id="ARBA00022840"/>
    </source>
</evidence>
<dbReference type="Gene3D" id="1.10.287.130">
    <property type="match status" value="1"/>
</dbReference>
<keyword evidence="16" id="KW-1185">Reference proteome</keyword>
<evidence type="ECO:0000256" key="6">
    <source>
        <dbReference type="ARBA" id="ARBA00022679"/>
    </source>
</evidence>
<dbReference type="GO" id="GO:0004721">
    <property type="term" value="F:phosphoprotein phosphatase activity"/>
    <property type="evidence" value="ECO:0007669"/>
    <property type="project" value="TreeGrafter"/>
</dbReference>
<dbReference type="InterPro" id="IPR036097">
    <property type="entry name" value="HisK_dim/P_sf"/>
</dbReference>
<evidence type="ECO:0000256" key="7">
    <source>
        <dbReference type="ARBA" id="ARBA00022741"/>
    </source>
</evidence>
<dbReference type="EC" id="2.7.13.3" evidence="3"/>
<dbReference type="SMART" id="SM00304">
    <property type="entry name" value="HAMP"/>
    <property type="match status" value="1"/>
</dbReference>
<dbReference type="Gene3D" id="6.10.340.10">
    <property type="match status" value="1"/>
</dbReference>
<evidence type="ECO:0000259" key="14">
    <source>
        <dbReference type="PROSITE" id="PS50885"/>
    </source>
</evidence>
<accession>A0A1I0CFJ3</accession>
<evidence type="ECO:0000256" key="4">
    <source>
        <dbReference type="ARBA" id="ARBA00022475"/>
    </source>
</evidence>
<dbReference type="SUPFAM" id="SSF55874">
    <property type="entry name" value="ATPase domain of HSP90 chaperone/DNA topoisomerase II/histidine kinase"/>
    <property type="match status" value="1"/>
</dbReference>
<dbReference type="InterPro" id="IPR036890">
    <property type="entry name" value="HATPase_C_sf"/>
</dbReference>
<dbReference type="InterPro" id="IPR003594">
    <property type="entry name" value="HATPase_dom"/>
</dbReference>
<dbReference type="CDD" id="cd06225">
    <property type="entry name" value="HAMP"/>
    <property type="match status" value="1"/>
</dbReference>
<feature type="domain" description="Histidine kinase" evidence="13">
    <location>
        <begin position="255"/>
        <end position="471"/>
    </location>
</feature>
<dbReference type="PRINTS" id="PR00344">
    <property type="entry name" value="BCTRLSENSOR"/>
</dbReference>
<gene>
    <name evidence="15" type="ORF">SAMN05421676_103156</name>
</gene>
<evidence type="ECO:0000313" key="16">
    <source>
        <dbReference type="Proteomes" id="UP000199095"/>
    </source>
</evidence>
<dbReference type="STRING" id="237682.SAMN05421676_103156"/>
<proteinExistence type="predicted"/>
<evidence type="ECO:0000256" key="8">
    <source>
        <dbReference type="ARBA" id="ARBA00022777"/>
    </source>
</evidence>
<comment type="catalytic activity">
    <reaction evidence="1">
        <text>ATP + protein L-histidine = ADP + protein N-phospho-L-histidine.</text>
        <dbReference type="EC" id="2.7.13.3"/>
    </reaction>
</comment>
<dbReference type="Pfam" id="PF00512">
    <property type="entry name" value="HisKA"/>
    <property type="match status" value="1"/>
</dbReference>
<keyword evidence="10" id="KW-0902">Two-component regulatory system</keyword>
<feature type="transmembrane region" description="Helical" evidence="12">
    <location>
        <begin position="174"/>
        <end position="192"/>
    </location>
</feature>
<keyword evidence="7" id="KW-0547">Nucleotide-binding</keyword>
<keyword evidence="9" id="KW-0067">ATP-binding</keyword>
<name>A0A1I0CFJ3_9BACI</name>
<dbReference type="AlphaFoldDB" id="A0A1I0CFJ3"/>
<dbReference type="SMART" id="SM00387">
    <property type="entry name" value="HATPase_c"/>
    <property type="match status" value="1"/>
</dbReference>
<dbReference type="GO" id="GO:0005886">
    <property type="term" value="C:plasma membrane"/>
    <property type="evidence" value="ECO:0007669"/>
    <property type="project" value="UniProtKB-SubCell"/>
</dbReference>
<dbReference type="GO" id="GO:0000155">
    <property type="term" value="F:phosphorelay sensor kinase activity"/>
    <property type="evidence" value="ECO:0007669"/>
    <property type="project" value="InterPro"/>
</dbReference>
<evidence type="ECO:0000259" key="13">
    <source>
        <dbReference type="PROSITE" id="PS50109"/>
    </source>
</evidence>
<dbReference type="PANTHER" id="PTHR45453:SF1">
    <property type="entry name" value="PHOSPHATE REGULON SENSOR PROTEIN PHOR"/>
    <property type="match status" value="1"/>
</dbReference>
<dbReference type="GO" id="GO:0005524">
    <property type="term" value="F:ATP binding"/>
    <property type="evidence" value="ECO:0007669"/>
    <property type="project" value="UniProtKB-KW"/>
</dbReference>
<dbReference type="CDD" id="cd00075">
    <property type="entry name" value="HATPase"/>
    <property type="match status" value="1"/>
</dbReference>
<dbReference type="InterPro" id="IPR004358">
    <property type="entry name" value="Sig_transdc_His_kin-like_C"/>
</dbReference>
<evidence type="ECO:0000313" key="15">
    <source>
        <dbReference type="EMBL" id="SET18367.1"/>
    </source>
</evidence>
<keyword evidence="4" id="KW-1003">Cell membrane</keyword>
<evidence type="ECO:0000256" key="5">
    <source>
        <dbReference type="ARBA" id="ARBA00022553"/>
    </source>
</evidence>
<evidence type="ECO:0000256" key="2">
    <source>
        <dbReference type="ARBA" id="ARBA00004651"/>
    </source>
</evidence>
<dbReference type="Pfam" id="PF00672">
    <property type="entry name" value="HAMP"/>
    <property type="match status" value="1"/>
</dbReference>
<evidence type="ECO:0000256" key="10">
    <source>
        <dbReference type="ARBA" id="ARBA00023012"/>
    </source>
</evidence>
<sequence>MFTKNERKRIPLQRYWTTRYVYTLAIGLLVVTIISAVWIRHQTFESRISMMEFMAQEIANRFVNEEPGRPDENIQNFLEKRGQFSNMESTPYIYIVNTEGRILSSNTPQSPYEQRINPSILNKEEKVQKLSINQAGNLYLVKQPIELGSVLLGWAVVMDTEEHLNHVNQEYKQLFVMIAVLAVLGWAAIYFLSRRLSKPIKDVAKAARQVQEGNYDIQLPSQVKEEEVYELVHSFKEMSQQLQRLEGLRSELLAGVTHELKTPITSVSGLLQAVKNDVVTGEEAKEFLDISLKETTKMKTMVEDLLAFNSFVANAVPMNFETYSLQNLIKETIHQWEITQDEQNEFISAQLPEKDIQVRVDSVRFQQIITNLLNNAKQAIEETGSIEINVNEESKYVNIDVKDTGLGIPEEEQAFIFERFYRGEGKKYKVGGLGLGLPFSKMIAQTLGGDLKLVSSSETGTTFRLTLPKVE</sequence>
<dbReference type="SUPFAM" id="SSF158472">
    <property type="entry name" value="HAMP domain-like"/>
    <property type="match status" value="1"/>
</dbReference>
<comment type="subcellular location">
    <subcellularLocation>
        <location evidence="2">Cell membrane</location>
        <topology evidence="2">Multi-pass membrane protein</topology>
    </subcellularLocation>
</comment>
<evidence type="ECO:0000256" key="12">
    <source>
        <dbReference type="SAM" id="Phobius"/>
    </source>
</evidence>
<dbReference type="PANTHER" id="PTHR45453">
    <property type="entry name" value="PHOSPHATE REGULON SENSOR PROTEIN PHOR"/>
    <property type="match status" value="1"/>
</dbReference>
<dbReference type="PROSITE" id="PS50109">
    <property type="entry name" value="HIS_KIN"/>
    <property type="match status" value="1"/>
</dbReference>
<evidence type="ECO:0000256" key="11">
    <source>
        <dbReference type="ARBA" id="ARBA00023136"/>
    </source>
</evidence>
<keyword evidence="6" id="KW-0808">Transferase</keyword>
<keyword evidence="8 15" id="KW-0418">Kinase</keyword>
<dbReference type="RefSeq" id="WP_093132808.1">
    <property type="nucleotide sequence ID" value="NZ_FOHJ01000003.1"/>
</dbReference>
<reference evidence="16" key="1">
    <citation type="submission" date="2016-10" db="EMBL/GenBank/DDBJ databases">
        <authorList>
            <person name="Varghese N."/>
            <person name="Submissions S."/>
        </authorList>
    </citation>
    <scope>NUCLEOTIDE SEQUENCE [LARGE SCALE GENOMIC DNA]</scope>
    <source>
        <strain evidence="16">CGMCC 1.3566</strain>
    </source>
</reference>
<feature type="transmembrane region" description="Helical" evidence="12">
    <location>
        <begin position="20"/>
        <end position="39"/>
    </location>
</feature>
<dbReference type="InterPro" id="IPR050351">
    <property type="entry name" value="BphY/WalK/GraS-like"/>
</dbReference>
<dbReference type="InterPro" id="IPR003660">
    <property type="entry name" value="HAMP_dom"/>
</dbReference>
<dbReference type="OrthoDB" id="9813151at2"/>
<keyword evidence="5" id="KW-0597">Phosphoprotein</keyword>
<dbReference type="SMART" id="SM00388">
    <property type="entry name" value="HisKA"/>
    <property type="match status" value="1"/>
</dbReference>
<keyword evidence="12" id="KW-0812">Transmembrane</keyword>
<feature type="domain" description="HAMP" evidence="14">
    <location>
        <begin position="194"/>
        <end position="247"/>
    </location>
</feature>
<dbReference type="InterPro" id="IPR003661">
    <property type="entry name" value="HisK_dim/P_dom"/>
</dbReference>
<dbReference type="Gene3D" id="3.30.565.10">
    <property type="entry name" value="Histidine kinase-like ATPase, C-terminal domain"/>
    <property type="match status" value="1"/>
</dbReference>